<evidence type="ECO:0000313" key="6">
    <source>
        <dbReference type="EMBL" id="CAK9209780.1"/>
    </source>
</evidence>
<keyword evidence="4" id="KW-0408">Iron</keyword>
<dbReference type="PANTHER" id="PTHR24296">
    <property type="entry name" value="CYTOCHROME P450"/>
    <property type="match status" value="1"/>
</dbReference>
<evidence type="ECO:0008006" key="8">
    <source>
        <dbReference type="Google" id="ProtNLM"/>
    </source>
</evidence>
<dbReference type="Pfam" id="PF00067">
    <property type="entry name" value="p450"/>
    <property type="match status" value="1"/>
</dbReference>
<keyword evidence="5" id="KW-0472">Membrane</keyword>
<keyword evidence="2" id="KW-0479">Metal-binding</keyword>
<comment type="similarity">
    <text evidence="1">Belongs to the cytochrome P450 family.</text>
</comment>
<evidence type="ECO:0000256" key="4">
    <source>
        <dbReference type="ARBA" id="ARBA00023004"/>
    </source>
</evidence>
<evidence type="ECO:0000256" key="3">
    <source>
        <dbReference type="ARBA" id="ARBA00023002"/>
    </source>
</evidence>
<evidence type="ECO:0000256" key="2">
    <source>
        <dbReference type="ARBA" id="ARBA00022723"/>
    </source>
</evidence>
<keyword evidence="7" id="KW-1185">Reference proteome</keyword>
<dbReference type="SUPFAM" id="SSF48264">
    <property type="entry name" value="Cytochrome P450"/>
    <property type="match status" value="1"/>
</dbReference>
<evidence type="ECO:0000313" key="7">
    <source>
        <dbReference type="Proteomes" id="UP001497512"/>
    </source>
</evidence>
<proteinExistence type="inferred from homology"/>
<accession>A0ABP0U160</accession>
<dbReference type="InterPro" id="IPR036396">
    <property type="entry name" value="Cyt_P450_sf"/>
</dbReference>
<dbReference type="InterPro" id="IPR001128">
    <property type="entry name" value="Cyt_P450"/>
</dbReference>
<feature type="transmembrane region" description="Helical" evidence="5">
    <location>
        <begin position="16"/>
        <end position="38"/>
    </location>
</feature>
<sequence>MASLVGICNPQVFEEIAAVPASVIWVLTTLVAVAWWVMLHRMKQRHYLGPKTWPVLGCILEQAAHFDVLHDWLLHYFKSLLTYSVPMMHINNTFTANPANVEWILKTNFDNYPKGKLIQERFEDWVGHGIFNVDGEEWKHQRKVATAEFASSKLRDFSVHVYRSEALKLVQVLSIAAKNHQTVDLQDLFMRLTLDTICKIGFGVNVGSLSPLLQEVPFAKAFDECSRLIIRRYIDTFWKVKRALNIGAEAQLREKIHVLDSFLYNIIETRHADMDAAKALGQSEVRNDLLSRFMMKDVACDGEVGDKKRLRDVCINFIIAGRDTTAVTLSWFFSELCKHPEIVENILAEVSQVLHSEQESTQNDPKNNLNGNGKDYQGFAQRLTYQSLTKMHYLHAALTEALRLYPAVPLETKQAKNDDVFPDGMVIKGGNFVSFSPYAMGRLECLWGADVFEFKPERWLKGGIFQPPSPFKLTAFQAGPRMCIGKDSAYVQMKMTTILLLQFFNFELAKGQNLNYSMMLILYMANGMKVNMIQKSP</sequence>
<dbReference type="InterPro" id="IPR002401">
    <property type="entry name" value="Cyt_P450_E_grp-I"/>
</dbReference>
<keyword evidence="5" id="KW-1133">Transmembrane helix</keyword>
<keyword evidence="3" id="KW-0560">Oxidoreductase</keyword>
<evidence type="ECO:0000256" key="1">
    <source>
        <dbReference type="ARBA" id="ARBA00010617"/>
    </source>
</evidence>
<gene>
    <name evidence="6" type="ORF">CSSPTR1EN2_LOCUS10069</name>
</gene>
<dbReference type="Gene3D" id="1.10.630.10">
    <property type="entry name" value="Cytochrome P450"/>
    <property type="match status" value="1"/>
</dbReference>
<dbReference type="CDD" id="cd11064">
    <property type="entry name" value="CYP86A"/>
    <property type="match status" value="1"/>
</dbReference>
<reference evidence="6" key="1">
    <citation type="submission" date="2024-02" db="EMBL/GenBank/DDBJ databases">
        <authorList>
            <consortium name="ELIXIR-Norway"/>
            <consortium name="Elixir Norway"/>
        </authorList>
    </citation>
    <scope>NUCLEOTIDE SEQUENCE</scope>
</reference>
<protein>
    <recommendedName>
        <fullName evidence="8">Cytochrome P450</fullName>
    </recommendedName>
</protein>
<dbReference type="PRINTS" id="PR00385">
    <property type="entry name" value="P450"/>
</dbReference>
<name>A0ABP0U160_9BRYO</name>
<keyword evidence="5" id="KW-0812">Transmembrane</keyword>
<dbReference type="EMBL" id="OZ019909">
    <property type="protein sequence ID" value="CAK9209780.1"/>
    <property type="molecule type" value="Genomic_DNA"/>
</dbReference>
<dbReference type="Proteomes" id="UP001497512">
    <property type="component" value="Chromosome 17"/>
</dbReference>
<organism evidence="6 7">
    <name type="scientific">Sphagnum troendelagicum</name>
    <dbReference type="NCBI Taxonomy" id="128251"/>
    <lineage>
        <taxon>Eukaryota</taxon>
        <taxon>Viridiplantae</taxon>
        <taxon>Streptophyta</taxon>
        <taxon>Embryophyta</taxon>
        <taxon>Bryophyta</taxon>
        <taxon>Sphagnophytina</taxon>
        <taxon>Sphagnopsida</taxon>
        <taxon>Sphagnales</taxon>
        <taxon>Sphagnaceae</taxon>
        <taxon>Sphagnum</taxon>
    </lineage>
</organism>
<evidence type="ECO:0000256" key="5">
    <source>
        <dbReference type="SAM" id="Phobius"/>
    </source>
</evidence>
<dbReference type="PRINTS" id="PR00463">
    <property type="entry name" value="EP450I"/>
</dbReference>